<evidence type="ECO:0000313" key="1">
    <source>
        <dbReference type="EMBL" id="JAI03303.1"/>
    </source>
</evidence>
<dbReference type="AlphaFoldDB" id="A0A0E9XKP8"/>
<name>A0A0E9XKP8_ANGAN</name>
<reference evidence="1" key="1">
    <citation type="submission" date="2014-11" db="EMBL/GenBank/DDBJ databases">
        <authorList>
            <person name="Amaro Gonzalez C."/>
        </authorList>
    </citation>
    <scope>NUCLEOTIDE SEQUENCE</scope>
</reference>
<dbReference type="EMBL" id="GBXM01005275">
    <property type="protein sequence ID" value="JAI03303.1"/>
    <property type="molecule type" value="Transcribed_RNA"/>
</dbReference>
<organism evidence="1">
    <name type="scientific">Anguilla anguilla</name>
    <name type="common">European freshwater eel</name>
    <name type="synonym">Muraena anguilla</name>
    <dbReference type="NCBI Taxonomy" id="7936"/>
    <lineage>
        <taxon>Eukaryota</taxon>
        <taxon>Metazoa</taxon>
        <taxon>Chordata</taxon>
        <taxon>Craniata</taxon>
        <taxon>Vertebrata</taxon>
        <taxon>Euteleostomi</taxon>
        <taxon>Actinopterygii</taxon>
        <taxon>Neopterygii</taxon>
        <taxon>Teleostei</taxon>
        <taxon>Anguilliformes</taxon>
        <taxon>Anguillidae</taxon>
        <taxon>Anguilla</taxon>
    </lineage>
</organism>
<accession>A0A0E9XKP8</accession>
<proteinExistence type="predicted"/>
<protein>
    <submittedName>
        <fullName evidence="1">Uncharacterized protein</fullName>
    </submittedName>
</protein>
<sequence>MWQMQKWFTLFTNRSDARATVPFYNLKCKMVFTANFIANARYISSD</sequence>
<reference evidence="1" key="2">
    <citation type="journal article" date="2015" name="Fish Shellfish Immunol.">
        <title>Early steps in the European eel (Anguilla anguilla)-Vibrio vulnificus interaction in the gills: Role of the RtxA13 toxin.</title>
        <authorList>
            <person name="Callol A."/>
            <person name="Pajuelo D."/>
            <person name="Ebbesson L."/>
            <person name="Teles M."/>
            <person name="MacKenzie S."/>
            <person name="Amaro C."/>
        </authorList>
    </citation>
    <scope>NUCLEOTIDE SEQUENCE</scope>
</reference>